<dbReference type="SMART" id="SM00717">
    <property type="entry name" value="SANT"/>
    <property type="match status" value="1"/>
</dbReference>
<evidence type="ECO:0000256" key="5">
    <source>
        <dbReference type="ARBA" id="ARBA00022853"/>
    </source>
</evidence>
<comment type="subcellular location">
    <subcellularLocation>
        <location evidence="1">Nucleus</location>
    </subcellularLocation>
</comment>
<dbReference type="PROSITE" id="PS51204">
    <property type="entry name" value="HSA"/>
    <property type="match status" value="1"/>
</dbReference>
<feature type="compositionally biased region" description="Low complexity" evidence="16">
    <location>
        <begin position="1"/>
        <end position="16"/>
    </location>
</feature>
<evidence type="ECO:0000256" key="16">
    <source>
        <dbReference type="SAM" id="MobiDB-lite"/>
    </source>
</evidence>
<dbReference type="GO" id="GO:0035267">
    <property type="term" value="C:NuA4 histone acetyltransferase complex"/>
    <property type="evidence" value="ECO:0007669"/>
    <property type="project" value="TreeGrafter"/>
</dbReference>
<feature type="compositionally biased region" description="Polar residues" evidence="16">
    <location>
        <begin position="187"/>
        <end position="198"/>
    </location>
</feature>
<keyword evidence="6" id="KW-0805">Transcription regulation</keyword>
<dbReference type="SUPFAM" id="SSF46689">
    <property type="entry name" value="Homeodomain-like"/>
    <property type="match status" value="1"/>
</dbReference>
<dbReference type="PROSITE" id="PS50090">
    <property type="entry name" value="MYB_LIKE"/>
    <property type="match status" value="1"/>
</dbReference>
<dbReference type="PANTHER" id="PTHR46459:SF1">
    <property type="entry name" value="E1A-BINDING PROTEIN P400"/>
    <property type="match status" value="1"/>
</dbReference>
<feature type="region of interest" description="Disordered" evidence="16">
    <location>
        <begin position="155"/>
        <end position="208"/>
    </location>
</feature>
<dbReference type="Pfam" id="PF13921">
    <property type="entry name" value="Myb_DNA-bind_6"/>
    <property type="match status" value="1"/>
</dbReference>
<evidence type="ECO:0000256" key="9">
    <source>
        <dbReference type="ARBA" id="ARBA00023204"/>
    </source>
</evidence>
<reference evidence="19" key="1">
    <citation type="submission" date="2022-10" db="EMBL/GenBank/DDBJ databases">
        <authorList>
            <person name="Byrne P K."/>
        </authorList>
    </citation>
    <scope>NUCLEOTIDE SEQUENCE</scope>
    <source>
        <strain evidence="19">CBS7001</strain>
    </source>
</reference>
<organism evidence="19 20">
    <name type="scientific">Saccharomyces uvarum</name>
    <name type="common">Yeast</name>
    <name type="synonym">Saccharomyces bayanus var. uvarum</name>
    <dbReference type="NCBI Taxonomy" id="230603"/>
    <lineage>
        <taxon>Eukaryota</taxon>
        <taxon>Fungi</taxon>
        <taxon>Dikarya</taxon>
        <taxon>Ascomycota</taxon>
        <taxon>Saccharomycotina</taxon>
        <taxon>Saccharomycetes</taxon>
        <taxon>Saccharomycetales</taxon>
        <taxon>Saccharomycetaceae</taxon>
        <taxon>Saccharomyces</taxon>
    </lineage>
</organism>
<evidence type="ECO:0000256" key="15">
    <source>
        <dbReference type="ARBA" id="ARBA00082479"/>
    </source>
</evidence>
<gene>
    <name evidence="19" type="primary">SUVC02G4740</name>
    <name evidence="19" type="ORF">SUVC_02G4740</name>
</gene>
<keyword evidence="10" id="KW-0539">Nucleus</keyword>
<dbReference type="GO" id="GO:0006281">
    <property type="term" value="P:DNA repair"/>
    <property type="evidence" value="ECO:0007669"/>
    <property type="project" value="UniProtKB-KW"/>
</dbReference>
<evidence type="ECO:0000256" key="14">
    <source>
        <dbReference type="ARBA" id="ARBA00072841"/>
    </source>
</evidence>
<dbReference type="AlphaFoldDB" id="A0AA35JBU2"/>
<evidence type="ECO:0000256" key="6">
    <source>
        <dbReference type="ARBA" id="ARBA00023015"/>
    </source>
</evidence>
<feature type="compositionally biased region" description="Low complexity" evidence="16">
    <location>
        <begin position="919"/>
        <end position="965"/>
    </location>
</feature>
<feature type="compositionally biased region" description="Basic and acidic residues" evidence="16">
    <location>
        <begin position="20"/>
        <end position="29"/>
    </location>
</feature>
<evidence type="ECO:0000256" key="10">
    <source>
        <dbReference type="ARBA" id="ARBA00023242"/>
    </source>
</evidence>
<keyword evidence="8" id="KW-0804">Transcription</keyword>
<sequence>MSSRSGSAVSSSVPASDNNTSDRSKLDKTDDLIEERDRKLIELYCVSRLNQLLELTDEARLRKEIDGFLKKNDIRRGTRFDDALLPKFLQLAMTSRTKKKSKEASLINISNQTPTDSKIGTESQDGAEKIAVNPENHYVPNHNNSIRENIMDSLTPVDKTGDRWNKRPFESTMGSEEQRLEKRQKTHSQSLETSNGSEMASLPISPRPPVPSTLSHYTYYENIEYPPADPTTIEPAEKFKDPLIKTIMEKKVETSDHYNEDNIDASETVFLLMNDYIPSKIPQALPLAELKYMSQTLPLINLIPRAHKTLTTDIINNALNEARITVVGSRIEELRRLGLWSLRQPKRFIDPWKQDISHQNILLKEAKWMQADFKEGQKYKMAMCATVAQAINDYWAYGEICCVGSKVITNDKGTIPSSNGHIIESSNKLLEVSTKDTQISIPGNDGADASTHANDTVSSDYADAAAAAATDDEKKDDNEARSSNDLDLGDNGPAQVGPNDPVVPSIDTELLLRKPSSSNETVSTPHEAAALSISTGTEAPKTALVSPFKLTIFVNEFNAFEKTLVQDLPVYSGINDEVPDKNEPLPFIPISKSVVTLDENGFYKLLERQLIDDEPSISQLSKRRGMFYGNRRNHYLRPPAVPSLRYLQNRTPTIWLSEDDQELVKNINTYGYNWELISAHMTHHLTCSYLSNIERRTPWQCFERFVQLNERFNFSDLKGPRAHAAQQWLIEAHKFQQRQNRRISPLGVNMESIQRGHRRLRWASMFEAIRKCMKKRENTPRPNPTQPRKPLDCKNMKVPTPAEMSLLKAQRDEALRRDIQLRRTVKNRLQQRQQQQSQQARNSSRAQSPAPSNGNTSANLPRSGQTSTPKQNQKHYTEQDIIESYSRKLLEQKPELTPETALKAAKNYYRTLKEQQQQLKQQQIQHQRMQSQEESNQVQPQPQSQSQSQTAPQAQSSSPAQAIPSGLSNINSATKMKSPTPQEILQRFQK</sequence>
<comment type="function">
    <text evidence="11">Component of the NuA4 histone acetyltransferase complex which is involved in transcriptional activation of selected genes principally by acetylation of nucleosomal histone H4 and H2A. The NuA4 complex is also involved in DNA repair.</text>
</comment>
<feature type="compositionally biased region" description="Basic and acidic residues" evidence="16">
    <location>
        <begin position="471"/>
        <end position="484"/>
    </location>
</feature>
<feature type="compositionally biased region" description="Polar residues" evidence="16">
    <location>
        <begin position="966"/>
        <end position="983"/>
    </location>
</feature>
<keyword evidence="9" id="KW-0234">DNA repair</keyword>
<feature type="compositionally biased region" description="Low complexity" evidence="16">
    <location>
        <begin position="830"/>
        <end position="853"/>
    </location>
</feature>
<feature type="compositionally biased region" description="Polar residues" evidence="16">
    <location>
        <begin position="854"/>
        <end position="871"/>
    </location>
</feature>
<comment type="similarity">
    <text evidence="2">Belongs to the EAF1 family.</text>
</comment>
<dbReference type="GO" id="GO:0003682">
    <property type="term" value="F:chromatin binding"/>
    <property type="evidence" value="ECO:0007669"/>
    <property type="project" value="TreeGrafter"/>
</dbReference>
<keyword evidence="4" id="KW-0227">DNA damage</keyword>
<protein>
    <recommendedName>
        <fullName evidence="3">Chromatin modification-related protein EAF1</fullName>
    </recommendedName>
    <alternativeName>
        <fullName evidence="14">Chromatin modification-related protein eaf1</fullName>
    </alternativeName>
    <alternativeName>
        <fullName evidence="13 15">ESA1-associated factor 1</fullName>
    </alternativeName>
    <alternativeName>
        <fullName evidence="12">Vacuolar import and degradation protein 21</fullName>
    </alternativeName>
</protein>
<evidence type="ECO:0000256" key="8">
    <source>
        <dbReference type="ARBA" id="ARBA00023163"/>
    </source>
</evidence>
<evidence type="ECO:0000256" key="12">
    <source>
        <dbReference type="ARBA" id="ARBA00029670"/>
    </source>
</evidence>
<evidence type="ECO:0000256" key="7">
    <source>
        <dbReference type="ARBA" id="ARBA00023159"/>
    </source>
</evidence>
<dbReference type="Pfam" id="PF07529">
    <property type="entry name" value="HSA"/>
    <property type="match status" value="1"/>
</dbReference>
<evidence type="ECO:0000259" key="18">
    <source>
        <dbReference type="PROSITE" id="PS51204"/>
    </source>
</evidence>
<evidence type="ECO:0000313" key="19">
    <source>
        <dbReference type="EMBL" id="CAI4056222.1"/>
    </source>
</evidence>
<evidence type="ECO:0000256" key="13">
    <source>
        <dbReference type="ARBA" id="ARBA00032084"/>
    </source>
</evidence>
<evidence type="ECO:0000256" key="3">
    <source>
        <dbReference type="ARBA" id="ARBA00018561"/>
    </source>
</evidence>
<dbReference type="PANTHER" id="PTHR46459">
    <property type="entry name" value="E1A-BINDING PROTEIN P400-RELATED"/>
    <property type="match status" value="1"/>
</dbReference>
<dbReference type="FunFam" id="1.10.10.60:FF:000484">
    <property type="entry name" value="Chromatin modification-related protein EAF1"/>
    <property type="match status" value="1"/>
</dbReference>
<dbReference type="GO" id="GO:0006325">
    <property type="term" value="P:chromatin organization"/>
    <property type="evidence" value="ECO:0007669"/>
    <property type="project" value="UniProtKB-KW"/>
</dbReference>
<accession>A0AA35JBU2</accession>
<feature type="region of interest" description="Disordered" evidence="16">
    <location>
        <begin position="773"/>
        <end position="797"/>
    </location>
</feature>
<feature type="region of interest" description="Disordered" evidence="16">
    <location>
        <begin position="919"/>
        <end position="990"/>
    </location>
</feature>
<evidence type="ECO:0000256" key="4">
    <source>
        <dbReference type="ARBA" id="ARBA00022763"/>
    </source>
</evidence>
<feature type="domain" description="Myb-like" evidence="17">
    <location>
        <begin position="655"/>
        <end position="709"/>
    </location>
</feature>
<evidence type="ECO:0000259" key="17">
    <source>
        <dbReference type="PROSITE" id="PS50090"/>
    </source>
</evidence>
<evidence type="ECO:0000256" key="2">
    <source>
        <dbReference type="ARBA" id="ARBA00008913"/>
    </source>
</evidence>
<evidence type="ECO:0000256" key="11">
    <source>
        <dbReference type="ARBA" id="ARBA00025178"/>
    </source>
</evidence>
<feature type="region of interest" description="Disordered" evidence="16">
    <location>
        <begin position="1"/>
        <end position="29"/>
    </location>
</feature>
<proteinExistence type="inferred from homology"/>
<keyword evidence="5" id="KW-0156">Chromatin regulator</keyword>
<evidence type="ECO:0000256" key="1">
    <source>
        <dbReference type="ARBA" id="ARBA00004123"/>
    </source>
</evidence>
<dbReference type="InterPro" id="IPR014012">
    <property type="entry name" value="HSA_dom"/>
</dbReference>
<evidence type="ECO:0000313" key="20">
    <source>
        <dbReference type="Proteomes" id="UP001162090"/>
    </source>
</evidence>
<feature type="region of interest" description="Disordered" evidence="16">
    <location>
        <begin position="827"/>
        <end position="878"/>
    </location>
</feature>
<dbReference type="InterPro" id="IPR009057">
    <property type="entry name" value="Homeodomain-like_sf"/>
</dbReference>
<name>A0AA35JBU2_SACUV</name>
<feature type="compositionally biased region" description="Basic and acidic residues" evidence="16">
    <location>
        <begin position="159"/>
        <end position="169"/>
    </location>
</feature>
<feature type="region of interest" description="Disordered" evidence="16">
    <location>
        <begin position="463"/>
        <end position="504"/>
    </location>
</feature>
<dbReference type="GO" id="GO:0005634">
    <property type="term" value="C:nucleus"/>
    <property type="evidence" value="ECO:0007669"/>
    <property type="project" value="UniProtKB-SubCell"/>
</dbReference>
<keyword evidence="7" id="KW-0010">Activator</keyword>
<dbReference type="EMBL" id="OX365913">
    <property type="protein sequence ID" value="CAI4056222.1"/>
    <property type="molecule type" value="Genomic_DNA"/>
</dbReference>
<dbReference type="CDD" id="cd00167">
    <property type="entry name" value="SANT"/>
    <property type="match status" value="1"/>
</dbReference>
<dbReference type="SMART" id="SM00573">
    <property type="entry name" value="HSA"/>
    <property type="match status" value="1"/>
</dbReference>
<dbReference type="Gene3D" id="1.10.10.60">
    <property type="entry name" value="Homeodomain-like"/>
    <property type="match status" value="1"/>
</dbReference>
<feature type="domain" description="HSA" evidence="18">
    <location>
        <begin position="346"/>
        <end position="425"/>
    </location>
</feature>
<dbReference type="Proteomes" id="UP001162090">
    <property type="component" value="Chromosome 2"/>
</dbReference>
<dbReference type="InterPro" id="IPR001005">
    <property type="entry name" value="SANT/Myb"/>
</dbReference>